<dbReference type="VEuPathDB" id="FungiDB:P170DRAFT_456945"/>
<evidence type="ECO:0000256" key="1">
    <source>
        <dbReference type="ARBA" id="ARBA00011970"/>
    </source>
</evidence>
<proteinExistence type="predicted"/>
<evidence type="ECO:0000259" key="11">
    <source>
        <dbReference type="Pfam" id="PF04577"/>
    </source>
</evidence>
<dbReference type="Pfam" id="PF04577">
    <property type="entry name" value="Glyco_transf_61"/>
    <property type="match status" value="1"/>
</dbReference>
<dbReference type="GO" id="GO:0005788">
    <property type="term" value="C:endoplasmic reticulum lumen"/>
    <property type="evidence" value="ECO:0007669"/>
    <property type="project" value="TreeGrafter"/>
</dbReference>
<keyword evidence="5" id="KW-0256">Endoplasmic reticulum</keyword>
<evidence type="ECO:0000313" key="12">
    <source>
        <dbReference type="EMBL" id="PLB48437.1"/>
    </source>
</evidence>
<keyword evidence="3" id="KW-0808">Transferase</keyword>
<dbReference type="Proteomes" id="UP000234275">
    <property type="component" value="Unassembled WGS sequence"/>
</dbReference>
<evidence type="ECO:0000256" key="4">
    <source>
        <dbReference type="ARBA" id="ARBA00022729"/>
    </source>
</evidence>
<dbReference type="GeneID" id="36559366"/>
<evidence type="ECO:0000313" key="13">
    <source>
        <dbReference type="Proteomes" id="UP000234275"/>
    </source>
</evidence>
<keyword evidence="2" id="KW-0328">Glycosyltransferase</keyword>
<comment type="catalytic activity">
    <reaction evidence="10">
        <text>L-threonyl-[protein] + UDP-N-acetyl-alpha-D-glucosamine = 3-O-(N-acetyl-beta-D-glucosaminyl)-L-threonyl-[protein] + UDP + H(+)</text>
        <dbReference type="Rhea" id="RHEA:48908"/>
        <dbReference type="Rhea" id="RHEA-COMP:11060"/>
        <dbReference type="Rhea" id="RHEA-COMP:12252"/>
        <dbReference type="ChEBI" id="CHEBI:15378"/>
        <dbReference type="ChEBI" id="CHEBI:30013"/>
        <dbReference type="ChEBI" id="CHEBI:57705"/>
        <dbReference type="ChEBI" id="CHEBI:58223"/>
        <dbReference type="ChEBI" id="CHEBI:90840"/>
        <dbReference type="EC" id="2.4.1.255"/>
    </reaction>
</comment>
<dbReference type="AlphaFoldDB" id="A0A2I2G6D2"/>
<dbReference type="PANTHER" id="PTHR20961:SF148">
    <property type="entry name" value="EGF DOMAIN-SPECIFIC O-LINKED N-ACETYLGLUCOSAMINE TRANSFERASE"/>
    <property type="match status" value="1"/>
</dbReference>
<dbReference type="OrthoDB" id="529273at2759"/>
<comment type="catalytic activity">
    <reaction evidence="9">
        <text>L-seryl-[protein] + UDP-N-acetyl-alpha-D-glucosamine = 3-O-(N-acetyl-beta-D-glucosaminyl)-L-seryl-[protein] + UDP + H(+)</text>
        <dbReference type="Rhea" id="RHEA:48904"/>
        <dbReference type="Rhea" id="RHEA-COMP:9863"/>
        <dbReference type="Rhea" id="RHEA-COMP:12251"/>
        <dbReference type="ChEBI" id="CHEBI:15378"/>
        <dbReference type="ChEBI" id="CHEBI:29999"/>
        <dbReference type="ChEBI" id="CHEBI:57705"/>
        <dbReference type="ChEBI" id="CHEBI:58223"/>
        <dbReference type="ChEBI" id="CHEBI:90838"/>
        <dbReference type="EC" id="2.4.1.255"/>
    </reaction>
</comment>
<dbReference type="RefSeq" id="XP_024703739.1">
    <property type="nucleotide sequence ID" value="XM_024851667.1"/>
</dbReference>
<name>A0A2I2G6D2_9EURO</name>
<dbReference type="EC" id="2.4.1.255" evidence="1"/>
<organism evidence="12 13">
    <name type="scientific">Aspergillus steynii IBT 23096</name>
    <dbReference type="NCBI Taxonomy" id="1392250"/>
    <lineage>
        <taxon>Eukaryota</taxon>
        <taxon>Fungi</taxon>
        <taxon>Dikarya</taxon>
        <taxon>Ascomycota</taxon>
        <taxon>Pezizomycotina</taxon>
        <taxon>Eurotiomycetes</taxon>
        <taxon>Eurotiomycetidae</taxon>
        <taxon>Eurotiales</taxon>
        <taxon>Aspergillaceae</taxon>
        <taxon>Aspergillus</taxon>
        <taxon>Aspergillus subgen. Circumdati</taxon>
    </lineage>
</organism>
<evidence type="ECO:0000256" key="7">
    <source>
        <dbReference type="ARBA" id="ARBA00040944"/>
    </source>
</evidence>
<dbReference type="InterPro" id="IPR007657">
    <property type="entry name" value="Glycosyltransferase_61"/>
</dbReference>
<dbReference type="GO" id="GO:0097363">
    <property type="term" value="F:protein O-acetylglucosaminyltransferase activity"/>
    <property type="evidence" value="ECO:0007669"/>
    <property type="project" value="UniProtKB-EC"/>
</dbReference>
<dbReference type="InterPro" id="IPR049625">
    <property type="entry name" value="Glyco_transf_61_cat"/>
</dbReference>
<dbReference type="EMBL" id="MSFO01000005">
    <property type="protein sequence ID" value="PLB48437.1"/>
    <property type="molecule type" value="Genomic_DNA"/>
</dbReference>
<evidence type="ECO:0000256" key="2">
    <source>
        <dbReference type="ARBA" id="ARBA00022676"/>
    </source>
</evidence>
<reference evidence="12 13" key="1">
    <citation type="submission" date="2016-12" db="EMBL/GenBank/DDBJ databases">
        <title>The genomes of Aspergillus section Nigri reveals drivers in fungal speciation.</title>
        <authorList>
            <consortium name="DOE Joint Genome Institute"/>
            <person name="Vesth T.C."/>
            <person name="Nybo J."/>
            <person name="Theobald S."/>
            <person name="Brandl J."/>
            <person name="Frisvad J.C."/>
            <person name="Nielsen K.F."/>
            <person name="Lyhne E.K."/>
            <person name="Kogle M.E."/>
            <person name="Kuo A."/>
            <person name="Riley R."/>
            <person name="Clum A."/>
            <person name="Nolan M."/>
            <person name="Lipzen A."/>
            <person name="Salamov A."/>
            <person name="Henrissat B."/>
            <person name="Wiebenga A."/>
            <person name="De Vries R.P."/>
            <person name="Grigoriev I.V."/>
            <person name="Mortensen U.H."/>
            <person name="Andersen M.R."/>
            <person name="Baker S.E."/>
        </authorList>
    </citation>
    <scope>NUCLEOTIDE SEQUENCE [LARGE SCALE GENOMIC DNA]</scope>
    <source>
        <strain evidence="12 13">IBT 23096</strain>
    </source>
</reference>
<evidence type="ECO:0000256" key="5">
    <source>
        <dbReference type="ARBA" id="ARBA00022824"/>
    </source>
</evidence>
<protein>
    <recommendedName>
        <fullName evidence="7">EGF domain-specific O-linked N-acetylglucosamine transferase</fullName>
        <ecNumber evidence="1">2.4.1.255</ecNumber>
    </recommendedName>
    <alternativeName>
        <fullName evidence="8">Extracellular O-linked N-acetylglucosamine transferase</fullName>
    </alternativeName>
</protein>
<evidence type="ECO:0000256" key="8">
    <source>
        <dbReference type="ARBA" id="ARBA00042574"/>
    </source>
</evidence>
<comment type="caution">
    <text evidence="12">The sequence shown here is derived from an EMBL/GenBank/DDBJ whole genome shotgun (WGS) entry which is preliminary data.</text>
</comment>
<keyword evidence="4" id="KW-0732">Signal</keyword>
<evidence type="ECO:0000256" key="10">
    <source>
        <dbReference type="ARBA" id="ARBA00049432"/>
    </source>
</evidence>
<dbReference type="STRING" id="1392250.A0A2I2G6D2"/>
<evidence type="ECO:0000256" key="6">
    <source>
        <dbReference type="ARBA" id="ARBA00023180"/>
    </source>
</evidence>
<evidence type="ECO:0000256" key="3">
    <source>
        <dbReference type="ARBA" id="ARBA00022679"/>
    </source>
</evidence>
<evidence type="ECO:0000256" key="9">
    <source>
        <dbReference type="ARBA" id="ARBA00048317"/>
    </source>
</evidence>
<feature type="domain" description="Glycosyltransferase 61 catalytic" evidence="11">
    <location>
        <begin position="284"/>
        <end position="366"/>
    </location>
</feature>
<keyword evidence="13" id="KW-1185">Reference proteome</keyword>
<accession>A0A2I2G6D2</accession>
<sequence length="440" mass="50505">MTMAVYNTVLRRWPSLIFLDPQEDSPEELAPLDLPSEYSETPDETTFCAERFSPKYLEDLRDSSTEYCTTNSTSQMTCFHSTTTPDRVDTFCLGRDVLYDASSKKFHLESYGEFHDYWYRTGPSTVIYNWVDVQNTTLNSTKPINETDFTILVKREGSHNLWHSMMELFSMTMTMDVLQMSRAENETQPFWTPSDAKNTQVVLLDDNDDGPYIDLWSLFAEKPTVRLTDLPESSTLENIIVPLAGGSNPLWQGDWEIHPCEDSRLLRTFSRRVLDSYGIGDSAPRQGPEITLTFINRTDTRQLVHDTSYLEEVEAKYPHVKVQSIDFAAIPFKDQLRIIQETDILVGVHGAGLTHGMFLPVRSTMVEILPSALNHKGFRNVAGLLDHSYFSIHASTKQSARKRNDWHGDDVFLEKDRFMKIIDVAIKGMYNRGERNYDVK</sequence>
<dbReference type="PANTHER" id="PTHR20961">
    <property type="entry name" value="GLYCOSYLTRANSFERASE"/>
    <property type="match status" value="1"/>
</dbReference>
<gene>
    <name evidence="12" type="ORF">P170DRAFT_456945</name>
</gene>
<keyword evidence="6" id="KW-0325">Glycoprotein</keyword>